<dbReference type="InterPro" id="IPR020631">
    <property type="entry name" value="THF_DH/CycHdrlase_NAD-bd_dom"/>
</dbReference>
<keyword evidence="3 9" id="KW-0658">Purine biosynthesis</keyword>
<dbReference type="GO" id="GO:0005829">
    <property type="term" value="C:cytosol"/>
    <property type="evidence" value="ECO:0007669"/>
    <property type="project" value="TreeGrafter"/>
</dbReference>
<comment type="catalytic activity">
    <reaction evidence="9">
        <text>(6R)-5,10-methylene-5,6,7,8-tetrahydrofolate + NADP(+) = (6R)-5,10-methenyltetrahydrofolate + NADPH</text>
        <dbReference type="Rhea" id="RHEA:22812"/>
        <dbReference type="ChEBI" id="CHEBI:15636"/>
        <dbReference type="ChEBI" id="CHEBI:57455"/>
        <dbReference type="ChEBI" id="CHEBI:57783"/>
        <dbReference type="ChEBI" id="CHEBI:58349"/>
        <dbReference type="EC" id="1.5.1.5"/>
    </reaction>
</comment>
<dbReference type="GO" id="GO:0000105">
    <property type="term" value="P:L-histidine biosynthetic process"/>
    <property type="evidence" value="ECO:0007669"/>
    <property type="project" value="UniProtKB-KW"/>
</dbReference>
<evidence type="ECO:0000256" key="1">
    <source>
        <dbReference type="ARBA" id="ARBA00004777"/>
    </source>
</evidence>
<dbReference type="HAMAP" id="MF_01576">
    <property type="entry name" value="THF_DHG_CYH"/>
    <property type="match status" value="1"/>
</dbReference>
<evidence type="ECO:0000256" key="8">
    <source>
        <dbReference type="ARBA" id="ARBA00023268"/>
    </source>
</evidence>
<keyword evidence="8 9" id="KW-0511">Multifunctional enzyme</keyword>
<gene>
    <name evidence="9" type="primary">folD</name>
    <name evidence="12" type="ORF">A2773_07310</name>
</gene>
<dbReference type="SUPFAM" id="SSF51735">
    <property type="entry name" value="NAD(P)-binding Rossmann-fold domains"/>
    <property type="match status" value="1"/>
</dbReference>
<keyword evidence="7 9" id="KW-0486">Methionine biosynthesis</keyword>
<dbReference type="UniPathway" id="UPA00193"/>
<keyword evidence="5 9" id="KW-0521">NADP</keyword>
<evidence type="ECO:0000256" key="4">
    <source>
        <dbReference type="ARBA" id="ARBA00022801"/>
    </source>
</evidence>
<dbReference type="STRING" id="1798375.A2773_07310"/>
<evidence type="ECO:0000313" key="12">
    <source>
        <dbReference type="EMBL" id="OGG14857.1"/>
    </source>
</evidence>
<name>A0A1F5ZRX5_9BACT</name>
<evidence type="ECO:0000256" key="7">
    <source>
        <dbReference type="ARBA" id="ARBA00023167"/>
    </source>
</evidence>
<evidence type="ECO:0000259" key="11">
    <source>
        <dbReference type="Pfam" id="PF02882"/>
    </source>
</evidence>
<accession>A0A1F5ZRX5</accession>
<evidence type="ECO:0000256" key="5">
    <source>
        <dbReference type="ARBA" id="ARBA00022857"/>
    </source>
</evidence>
<dbReference type="EC" id="1.5.1.5" evidence="9"/>
<dbReference type="InterPro" id="IPR020630">
    <property type="entry name" value="THF_DH/CycHdrlase_cat_dom"/>
</dbReference>
<evidence type="ECO:0000256" key="9">
    <source>
        <dbReference type="HAMAP-Rule" id="MF_01576"/>
    </source>
</evidence>
<dbReference type="GO" id="GO:0035999">
    <property type="term" value="P:tetrahydrofolate interconversion"/>
    <property type="evidence" value="ECO:0007669"/>
    <property type="project" value="UniProtKB-UniRule"/>
</dbReference>
<keyword evidence="9" id="KW-0028">Amino-acid biosynthesis</keyword>
<evidence type="ECO:0000259" key="10">
    <source>
        <dbReference type="Pfam" id="PF00763"/>
    </source>
</evidence>
<proteinExistence type="inferred from homology"/>
<comment type="caution">
    <text evidence="9">Lacks conserved residue(s) required for the propagation of feature annotation.</text>
</comment>
<comment type="catalytic activity">
    <reaction evidence="9">
        <text>(6R)-5,10-methenyltetrahydrofolate + H2O = (6R)-10-formyltetrahydrofolate + H(+)</text>
        <dbReference type="Rhea" id="RHEA:23700"/>
        <dbReference type="ChEBI" id="CHEBI:15377"/>
        <dbReference type="ChEBI" id="CHEBI:15378"/>
        <dbReference type="ChEBI" id="CHEBI:57455"/>
        <dbReference type="ChEBI" id="CHEBI:195366"/>
        <dbReference type="EC" id="3.5.4.9"/>
    </reaction>
</comment>
<dbReference type="Gene3D" id="3.40.50.720">
    <property type="entry name" value="NAD(P)-binding Rossmann-like Domain"/>
    <property type="match status" value="1"/>
</dbReference>
<dbReference type="Gene3D" id="3.40.50.10860">
    <property type="entry name" value="Leucine Dehydrogenase, chain A, domain 1"/>
    <property type="match status" value="1"/>
</dbReference>
<dbReference type="EC" id="3.5.4.9" evidence="9"/>
<evidence type="ECO:0000256" key="2">
    <source>
        <dbReference type="ARBA" id="ARBA00022563"/>
    </source>
</evidence>
<dbReference type="EMBL" id="MFJE01000010">
    <property type="protein sequence ID" value="OGG14857.1"/>
    <property type="molecule type" value="Genomic_DNA"/>
</dbReference>
<organism evidence="12 13">
    <name type="scientific">Candidatus Gottesmanbacteria bacterium RIFCSPHIGHO2_01_FULL_39_10</name>
    <dbReference type="NCBI Taxonomy" id="1798375"/>
    <lineage>
        <taxon>Bacteria</taxon>
        <taxon>Candidatus Gottesmaniibacteriota</taxon>
    </lineage>
</organism>
<comment type="function">
    <text evidence="9">Catalyzes the oxidation of 5,10-methylenetetrahydrofolate to 5,10-methenyltetrahydrofolate and then the hydrolysis of 5,10-methenyltetrahydrofolate to 10-formyltetrahydrofolate.</text>
</comment>
<comment type="similarity">
    <text evidence="9">Belongs to the tetrahydrofolate dehydrogenase/cyclohydrolase family.</text>
</comment>
<evidence type="ECO:0000256" key="6">
    <source>
        <dbReference type="ARBA" id="ARBA00023002"/>
    </source>
</evidence>
<dbReference type="SUPFAM" id="SSF53223">
    <property type="entry name" value="Aminoacid dehydrogenase-like, N-terminal domain"/>
    <property type="match status" value="1"/>
</dbReference>
<comment type="pathway">
    <text evidence="1 9">One-carbon metabolism; tetrahydrofolate interconversion.</text>
</comment>
<keyword evidence="4 9" id="KW-0378">Hydrolase</keyword>
<dbReference type="PANTHER" id="PTHR48099:SF5">
    <property type="entry name" value="C-1-TETRAHYDROFOLATE SYNTHASE, CYTOPLASMIC"/>
    <property type="match status" value="1"/>
</dbReference>
<dbReference type="AlphaFoldDB" id="A0A1F5ZRX5"/>
<dbReference type="PANTHER" id="PTHR48099">
    <property type="entry name" value="C-1-TETRAHYDROFOLATE SYNTHASE, CYTOPLASMIC-RELATED"/>
    <property type="match status" value="1"/>
</dbReference>
<sequence length="285" mass="31241">MKIDGKLIASEIKKTLKIQISDLKSKNVTSHLAVILAGSDPSSHTYVRQKQKVGEEIGAKVTIHHPSKLDKLVQLVQSLNTDPSVHGIIIQRPLPFDIPKHQLDQLVIPAKDVDGFHPDSPFTPPIALAVIEILKFIFKNQTINYQLSTNNSFLAWLQAKKVLIIGRGETGGKPIADYLKKLKIPFTLAHSKTSPVEFKKLTLNADIIISAVGKSNIVRPSILSSKSILIGVGLHPEDDKLKPDYNQEEIADKVAFYTPVPGGVGPVNVACLFENLIQACLSFND</sequence>
<keyword evidence="6 9" id="KW-0560">Oxidoreductase</keyword>
<dbReference type="InterPro" id="IPR046346">
    <property type="entry name" value="Aminoacid_DH-like_N_sf"/>
</dbReference>
<feature type="domain" description="Tetrahydrofolate dehydrogenase/cyclohydrolase catalytic" evidence="10">
    <location>
        <begin position="3"/>
        <end position="114"/>
    </location>
</feature>
<dbReference type="Pfam" id="PF02882">
    <property type="entry name" value="THF_DHG_CYH_C"/>
    <property type="match status" value="1"/>
</dbReference>
<dbReference type="GO" id="GO:0004477">
    <property type="term" value="F:methenyltetrahydrofolate cyclohydrolase activity"/>
    <property type="evidence" value="ECO:0007669"/>
    <property type="project" value="UniProtKB-UniRule"/>
</dbReference>
<feature type="domain" description="Tetrahydrofolate dehydrogenase/cyclohydrolase NAD(P)-binding" evidence="11">
    <location>
        <begin position="157"/>
        <end position="280"/>
    </location>
</feature>
<keyword evidence="9" id="KW-0368">Histidine biosynthesis</keyword>
<comment type="subunit">
    <text evidence="9">Homodimer.</text>
</comment>
<feature type="binding site" evidence="9">
    <location>
        <begin position="166"/>
        <end position="168"/>
    </location>
    <ligand>
        <name>NADP(+)</name>
        <dbReference type="ChEBI" id="CHEBI:58349"/>
    </ligand>
</feature>
<dbReference type="GO" id="GO:0004488">
    <property type="term" value="F:methylenetetrahydrofolate dehydrogenase (NADP+) activity"/>
    <property type="evidence" value="ECO:0007669"/>
    <property type="project" value="UniProtKB-UniRule"/>
</dbReference>
<evidence type="ECO:0000256" key="3">
    <source>
        <dbReference type="ARBA" id="ARBA00022755"/>
    </source>
</evidence>
<comment type="caution">
    <text evidence="12">The sequence shown here is derived from an EMBL/GenBank/DDBJ whole genome shotgun (WGS) entry which is preliminary data.</text>
</comment>
<protein>
    <recommendedName>
        <fullName evidence="9">Bifunctional protein FolD</fullName>
    </recommendedName>
    <domain>
        <recommendedName>
            <fullName evidence="9">Methylenetetrahydrofolate dehydrogenase</fullName>
            <ecNumber evidence="9">1.5.1.5</ecNumber>
        </recommendedName>
    </domain>
    <domain>
        <recommendedName>
            <fullName evidence="9">Methenyltetrahydrofolate cyclohydrolase</fullName>
            <ecNumber evidence="9">3.5.4.9</ecNumber>
        </recommendedName>
    </domain>
</protein>
<dbReference type="InterPro" id="IPR036291">
    <property type="entry name" value="NAD(P)-bd_dom_sf"/>
</dbReference>
<dbReference type="GO" id="GO:0009086">
    <property type="term" value="P:methionine biosynthetic process"/>
    <property type="evidence" value="ECO:0007669"/>
    <property type="project" value="UniProtKB-KW"/>
</dbReference>
<dbReference type="InterPro" id="IPR000672">
    <property type="entry name" value="THF_DH/CycHdrlase"/>
</dbReference>
<dbReference type="Proteomes" id="UP000177383">
    <property type="component" value="Unassembled WGS sequence"/>
</dbReference>
<dbReference type="PRINTS" id="PR00085">
    <property type="entry name" value="THFDHDRGNASE"/>
</dbReference>
<reference evidence="12 13" key="1">
    <citation type="journal article" date="2016" name="Nat. Commun.">
        <title>Thousands of microbial genomes shed light on interconnected biogeochemical processes in an aquifer system.</title>
        <authorList>
            <person name="Anantharaman K."/>
            <person name="Brown C.T."/>
            <person name="Hug L.A."/>
            <person name="Sharon I."/>
            <person name="Castelle C.J."/>
            <person name="Probst A.J."/>
            <person name="Thomas B.C."/>
            <person name="Singh A."/>
            <person name="Wilkins M.J."/>
            <person name="Karaoz U."/>
            <person name="Brodie E.L."/>
            <person name="Williams K.H."/>
            <person name="Hubbard S.S."/>
            <person name="Banfield J.F."/>
        </authorList>
    </citation>
    <scope>NUCLEOTIDE SEQUENCE [LARGE SCALE GENOMIC DNA]</scope>
</reference>
<evidence type="ECO:0000313" key="13">
    <source>
        <dbReference type="Proteomes" id="UP000177383"/>
    </source>
</evidence>
<dbReference type="GO" id="GO:0006164">
    <property type="term" value="P:purine nucleotide biosynthetic process"/>
    <property type="evidence" value="ECO:0007669"/>
    <property type="project" value="UniProtKB-KW"/>
</dbReference>
<dbReference type="Pfam" id="PF00763">
    <property type="entry name" value="THF_DHG_CYH"/>
    <property type="match status" value="1"/>
</dbReference>
<keyword evidence="2 9" id="KW-0554">One-carbon metabolism</keyword>